<comment type="caution">
    <text evidence="2">The sequence shown here is derived from an EMBL/GenBank/DDBJ whole genome shotgun (WGS) entry which is preliminary data.</text>
</comment>
<evidence type="ECO:0000313" key="2">
    <source>
        <dbReference type="EMBL" id="MPR33668.1"/>
    </source>
</evidence>
<name>A0A7C9FZ33_9BACT</name>
<protein>
    <submittedName>
        <fullName evidence="2">Uncharacterized protein</fullName>
    </submittedName>
</protein>
<sequence>MKANTQPTTKIISSLLAALMLLVAVAGKSWSVAALPVEKDKSEQSSKKAADGSSADDTTTVSELSLHAVVTPALSFDFTQSLFVLPHAFLYHFQEKAAIPLAARTSFYYFSYFRHVFGHHIAPNGP</sequence>
<feature type="region of interest" description="Disordered" evidence="1">
    <location>
        <begin position="38"/>
        <end position="58"/>
    </location>
</feature>
<evidence type="ECO:0000313" key="3">
    <source>
        <dbReference type="Proteomes" id="UP000479293"/>
    </source>
</evidence>
<proteinExistence type="predicted"/>
<dbReference type="Proteomes" id="UP000479293">
    <property type="component" value="Unassembled WGS sequence"/>
</dbReference>
<dbReference type="RefSeq" id="WP_152759142.1">
    <property type="nucleotide sequence ID" value="NZ_WHLY01000002.1"/>
</dbReference>
<gene>
    <name evidence="2" type="ORF">GBK04_09880</name>
</gene>
<reference evidence="2 3" key="1">
    <citation type="submission" date="2019-10" db="EMBL/GenBank/DDBJ databases">
        <title>Draft Genome Sequence of Cytophagaceae sp. SJW1-29.</title>
        <authorList>
            <person name="Choi A."/>
        </authorList>
    </citation>
    <scope>NUCLEOTIDE SEQUENCE [LARGE SCALE GENOMIC DNA]</scope>
    <source>
        <strain evidence="2 3">SJW1-29</strain>
    </source>
</reference>
<accession>A0A7C9FZ33</accession>
<organism evidence="2 3">
    <name type="scientific">Salmonirosea aquatica</name>
    <dbReference type="NCBI Taxonomy" id="2654236"/>
    <lineage>
        <taxon>Bacteria</taxon>
        <taxon>Pseudomonadati</taxon>
        <taxon>Bacteroidota</taxon>
        <taxon>Cytophagia</taxon>
        <taxon>Cytophagales</taxon>
        <taxon>Spirosomataceae</taxon>
        <taxon>Salmonirosea</taxon>
    </lineage>
</organism>
<dbReference type="EMBL" id="WHLY01000002">
    <property type="protein sequence ID" value="MPR33668.1"/>
    <property type="molecule type" value="Genomic_DNA"/>
</dbReference>
<dbReference type="AlphaFoldDB" id="A0A7C9FZ33"/>
<keyword evidence="3" id="KW-1185">Reference proteome</keyword>
<evidence type="ECO:0000256" key="1">
    <source>
        <dbReference type="SAM" id="MobiDB-lite"/>
    </source>
</evidence>
<feature type="compositionally biased region" description="Basic and acidic residues" evidence="1">
    <location>
        <begin position="38"/>
        <end position="50"/>
    </location>
</feature>